<evidence type="ECO:0000313" key="6">
    <source>
        <dbReference type="Proteomes" id="UP000611762"/>
    </source>
</evidence>
<dbReference type="PIRSF" id="PIRSF034834">
    <property type="entry name" value="PduT"/>
    <property type="match status" value="1"/>
</dbReference>
<dbReference type="Pfam" id="PF00936">
    <property type="entry name" value="BMC"/>
    <property type="match status" value="2"/>
</dbReference>
<comment type="caution">
    <text evidence="5">The sequence shown here is derived from an EMBL/GenBank/DDBJ whole genome shotgun (WGS) entry which is preliminary data.</text>
</comment>
<dbReference type="AlphaFoldDB" id="A0A926HZ44"/>
<feature type="domain" description="BMC" evidence="4">
    <location>
        <begin position="4"/>
        <end position="86"/>
    </location>
</feature>
<dbReference type="InterPro" id="IPR000249">
    <property type="entry name" value="BMC_dom"/>
</dbReference>
<proteinExistence type="inferred from homology"/>
<dbReference type="SUPFAM" id="SSF143414">
    <property type="entry name" value="CcmK-like"/>
    <property type="match status" value="2"/>
</dbReference>
<accession>A0A926HZ44</accession>
<dbReference type="CDD" id="cd07053">
    <property type="entry name" value="BMC_PduT_repeat1"/>
    <property type="match status" value="1"/>
</dbReference>
<dbReference type="InterPro" id="IPR011238">
    <property type="entry name" value="Micro_shell_prot_PduT"/>
</dbReference>
<dbReference type="Proteomes" id="UP000611762">
    <property type="component" value="Unassembled WGS sequence"/>
</dbReference>
<comment type="subcellular location">
    <subcellularLocation>
        <location evidence="1">Bacterial microcompartment</location>
    </subcellularLocation>
</comment>
<reference evidence="5" key="1">
    <citation type="submission" date="2020-08" db="EMBL/GenBank/DDBJ databases">
        <title>Genome public.</title>
        <authorList>
            <person name="Liu C."/>
            <person name="Sun Q."/>
        </authorList>
    </citation>
    <scope>NUCLEOTIDE SEQUENCE</scope>
    <source>
        <strain evidence="5">H8</strain>
    </source>
</reference>
<evidence type="ECO:0000256" key="2">
    <source>
        <dbReference type="ARBA" id="ARBA00024446"/>
    </source>
</evidence>
<dbReference type="SMART" id="SM00877">
    <property type="entry name" value="BMC"/>
    <property type="match status" value="2"/>
</dbReference>
<keyword evidence="6" id="KW-1185">Reference proteome</keyword>
<dbReference type="InterPro" id="IPR037233">
    <property type="entry name" value="CcmK-like_sf"/>
</dbReference>
<evidence type="ECO:0000256" key="1">
    <source>
        <dbReference type="ARBA" id="ARBA00024322"/>
    </source>
</evidence>
<dbReference type="EMBL" id="JACRSU010000002">
    <property type="protein sequence ID" value="MBC8540456.1"/>
    <property type="molecule type" value="Genomic_DNA"/>
</dbReference>
<keyword evidence="2" id="KW-1283">Bacterial microcompartment</keyword>
<evidence type="ECO:0000256" key="3">
    <source>
        <dbReference type="PROSITE-ProRule" id="PRU01278"/>
    </source>
</evidence>
<dbReference type="InterPro" id="IPR044872">
    <property type="entry name" value="CcmK/CsoS1_BMC"/>
</dbReference>
<sequence length="182" mass="19293">MSKAIGMVEYVTVSTGILAADTMVKTADVDILEAQTVCPGKYIIIISGELSAVRAAVDASKTKFDEKLIDSFVLGNPHESIFSAIYGATHIETVEALGVLETYSAASIIVAADVAAKTAEVELIELRIAKGMCGKSYMLITGSVASVTAAIEKTKAQITDNGFFLDSSIIARPDEKLWQTLL</sequence>
<dbReference type="CDD" id="cd07054">
    <property type="entry name" value="BMC_PduT_repeat2"/>
    <property type="match status" value="1"/>
</dbReference>
<evidence type="ECO:0000259" key="4">
    <source>
        <dbReference type="PROSITE" id="PS51930"/>
    </source>
</evidence>
<gene>
    <name evidence="5" type="ORF">H8698_05645</name>
</gene>
<dbReference type="InterPro" id="IPR050575">
    <property type="entry name" value="BMC_shell"/>
</dbReference>
<dbReference type="GO" id="GO:0031469">
    <property type="term" value="C:bacterial microcompartment"/>
    <property type="evidence" value="ECO:0007669"/>
    <property type="project" value="UniProtKB-SubCell"/>
</dbReference>
<dbReference type="PANTHER" id="PTHR33941">
    <property type="entry name" value="PROPANEDIOL UTILIZATION PROTEIN PDUA"/>
    <property type="match status" value="1"/>
</dbReference>
<dbReference type="PANTHER" id="PTHR33941:SF11">
    <property type="entry name" value="BACTERIAL MICROCOMPARTMENT SHELL PROTEIN PDUJ"/>
    <property type="match status" value="1"/>
</dbReference>
<comment type="similarity">
    <text evidence="3">Belongs to the bacterial microcompartments protein family.</text>
</comment>
<evidence type="ECO:0000313" key="5">
    <source>
        <dbReference type="EMBL" id="MBC8540456.1"/>
    </source>
</evidence>
<dbReference type="PROSITE" id="PS51930">
    <property type="entry name" value="BMC_2"/>
    <property type="match status" value="2"/>
</dbReference>
<protein>
    <submittedName>
        <fullName evidence="5">BMC domain-containing protein</fullName>
    </submittedName>
</protein>
<dbReference type="RefSeq" id="WP_249311646.1">
    <property type="nucleotide sequence ID" value="NZ_JACRSU010000002.1"/>
</dbReference>
<name>A0A926HZ44_9FIRM</name>
<organism evidence="5 6">
    <name type="scientific">Congzhengia minquanensis</name>
    <dbReference type="NCBI Taxonomy" id="2763657"/>
    <lineage>
        <taxon>Bacteria</taxon>
        <taxon>Bacillati</taxon>
        <taxon>Bacillota</taxon>
        <taxon>Clostridia</taxon>
        <taxon>Eubacteriales</taxon>
        <taxon>Oscillospiraceae</taxon>
        <taxon>Congzhengia</taxon>
    </lineage>
</organism>
<dbReference type="Gene3D" id="3.30.70.1710">
    <property type="match status" value="2"/>
</dbReference>
<feature type="domain" description="BMC" evidence="4">
    <location>
        <begin position="96"/>
        <end position="182"/>
    </location>
</feature>